<feature type="compositionally biased region" description="Polar residues" evidence="4">
    <location>
        <begin position="77"/>
        <end position="92"/>
    </location>
</feature>
<dbReference type="AlphaFoldDB" id="A0A1D1W191"/>
<feature type="signal peptide" evidence="5">
    <location>
        <begin position="1"/>
        <end position="29"/>
    </location>
</feature>
<dbReference type="Pfam" id="PF00014">
    <property type="entry name" value="Kunitz_BPTI"/>
    <property type="match status" value="1"/>
</dbReference>
<keyword evidence="3" id="KW-1015">Disulfide bond</keyword>
<protein>
    <recommendedName>
        <fullName evidence="6">BPTI/Kunitz inhibitor domain-containing protein</fullName>
    </recommendedName>
</protein>
<keyword evidence="1" id="KW-0646">Protease inhibitor</keyword>
<dbReference type="PROSITE" id="PS50279">
    <property type="entry name" value="BPTI_KUNITZ_2"/>
    <property type="match status" value="1"/>
</dbReference>
<dbReference type="InterPro" id="IPR020901">
    <property type="entry name" value="Prtase_inh_Kunz-CS"/>
</dbReference>
<evidence type="ECO:0000313" key="7">
    <source>
        <dbReference type="EMBL" id="GAV07345.1"/>
    </source>
</evidence>
<dbReference type="GO" id="GO:0004867">
    <property type="term" value="F:serine-type endopeptidase inhibitor activity"/>
    <property type="evidence" value="ECO:0007669"/>
    <property type="project" value="UniProtKB-KW"/>
</dbReference>
<dbReference type="SUPFAM" id="SSF57362">
    <property type="entry name" value="BPTI-like"/>
    <property type="match status" value="1"/>
</dbReference>
<dbReference type="FunFam" id="4.10.410.10:FF:000020">
    <property type="entry name" value="Collagen, type VI, alpha 3"/>
    <property type="match status" value="1"/>
</dbReference>
<dbReference type="InterPro" id="IPR002223">
    <property type="entry name" value="Kunitz_BPTI"/>
</dbReference>
<dbReference type="InterPro" id="IPR050098">
    <property type="entry name" value="TFPI/VKTCI-like"/>
</dbReference>
<feature type="domain" description="BPTI/Kunitz inhibitor" evidence="6">
    <location>
        <begin position="118"/>
        <end position="168"/>
    </location>
</feature>
<reference evidence="7 8" key="1">
    <citation type="journal article" date="2016" name="Nat. Commun.">
        <title>Extremotolerant tardigrade genome and improved radiotolerance of human cultured cells by tardigrade-unique protein.</title>
        <authorList>
            <person name="Hashimoto T."/>
            <person name="Horikawa D.D."/>
            <person name="Saito Y."/>
            <person name="Kuwahara H."/>
            <person name="Kozuka-Hata H."/>
            <person name="Shin-I T."/>
            <person name="Minakuchi Y."/>
            <person name="Ohishi K."/>
            <person name="Motoyama A."/>
            <person name="Aizu T."/>
            <person name="Enomoto A."/>
            <person name="Kondo K."/>
            <person name="Tanaka S."/>
            <person name="Hara Y."/>
            <person name="Koshikawa S."/>
            <person name="Sagara H."/>
            <person name="Miura T."/>
            <person name="Yokobori S."/>
            <person name="Miyagawa K."/>
            <person name="Suzuki Y."/>
            <person name="Kubo T."/>
            <person name="Oyama M."/>
            <person name="Kohara Y."/>
            <person name="Fujiyama A."/>
            <person name="Arakawa K."/>
            <person name="Katayama T."/>
            <person name="Toyoda A."/>
            <person name="Kunieda T."/>
        </authorList>
    </citation>
    <scope>NUCLEOTIDE SEQUENCE [LARGE SCALE GENOMIC DNA]</scope>
    <source>
        <strain evidence="7 8">YOKOZUNA-1</strain>
    </source>
</reference>
<evidence type="ECO:0000259" key="6">
    <source>
        <dbReference type="PROSITE" id="PS50279"/>
    </source>
</evidence>
<name>A0A1D1W191_RAMVA</name>
<evidence type="ECO:0000256" key="1">
    <source>
        <dbReference type="ARBA" id="ARBA00022690"/>
    </source>
</evidence>
<evidence type="ECO:0000256" key="3">
    <source>
        <dbReference type="ARBA" id="ARBA00023157"/>
    </source>
</evidence>
<dbReference type="CDD" id="cd00109">
    <property type="entry name" value="Kunitz-type"/>
    <property type="match status" value="1"/>
</dbReference>
<feature type="region of interest" description="Disordered" evidence="4">
    <location>
        <begin position="73"/>
        <end position="98"/>
    </location>
</feature>
<keyword evidence="8" id="KW-1185">Reference proteome</keyword>
<dbReference type="Gene3D" id="4.10.410.10">
    <property type="entry name" value="Pancreatic trypsin inhibitor Kunitz domain"/>
    <property type="match status" value="1"/>
</dbReference>
<evidence type="ECO:0000256" key="5">
    <source>
        <dbReference type="SAM" id="SignalP"/>
    </source>
</evidence>
<evidence type="ECO:0000256" key="2">
    <source>
        <dbReference type="ARBA" id="ARBA00022900"/>
    </source>
</evidence>
<dbReference type="STRING" id="947166.A0A1D1W191"/>
<proteinExistence type="predicted"/>
<keyword evidence="5" id="KW-0732">Signal</keyword>
<comment type="caution">
    <text evidence="7">The sequence shown here is derived from an EMBL/GenBank/DDBJ whole genome shotgun (WGS) entry which is preliminary data.</text>
</comment>
<dbReference type="PRINTS" id="PR00759">
    <property type="entry name" value="BASICPTASE"/>
</dbReference>
<dbReference type="OrthoDB" id="4473401at2759"/>
<sequence>MVRRIFGLPSHHFLCLFLVGLATVRLAYAASVTGHGSPSVASPTSRNAVPVANNGRGIPSVPIPISINPVAAAPTDSRGNPSVLSSTPSAGNTWPLAPPKTMSASTNNLGALRTPDYCNLMPYTGICRAYLPSWFYNITTGICELFVYGGCGGNRNRFDTWPTCMAACANPGSVPMPRPLTEEDFPPSSIQDVRNTSSGIMTLGNGSNELPTLRAATTSWNQLLANLYSTNASGTDHVHDIPDSNNDRVSDNHVMSFAPRKLLHT</sequence>
<accession>A0A1D1W191</accession>
<gene>
    <name evidence="7" type="primary">RvY_17186</name>
    <name evidence="7" type="synonym">RvY_17186.1</name>
    <name evidence="7" type="ORF">RvY_17186-1</name>
</gene>
<organism evidence="7 8">
    <name type="scientific">Ramazzottius varieornatus</name>
    <name type="common">Water bear</name>
    <name type="synonym">Tardigrade</name>
    <dbReference type="NCBI Taxonomy" id="947166"/>
    <lineage>
        <taxon>Eukaryota</taxon>
        <taxon>Metazoa</taxon>
        <taxon>Ecdysozoa</taxon>
        <taxon>Tardigrada</taxon>
        <taxon>Eutardigrada</taxon>
        <taxon>Parachela</taxon>
        <taxon>Hypsibioidea</taxon>
        <taxon>Ramazzottiidae</taxon>
        <taxon>Ramazzottius</taxon>
    </lineage>
</organism>
<evidence type="ECO:0000256" key="4">
    <source>
        <dbReference type="SAM" id="MobiDB-lite"/>
    </source>
</evidence>
<dbReference type="PROSITE" id="PS00280">
    <property type="entry name" value="BPTI_KUNITZ_1"/>
    <property type="match status" value="1"/>
</dbReference>
<dbReference type="Proteomes" id="UP000186922">
    <property type="component" value="Unassembled WGS sequence"/>
</dbReference>
<evidence type="ECO:0000313" key="8">
    <source>
        <dbReference type="Proteomes" id="UP000186922"/>
    </source>
</evidence>
<dbReference type="SMART" id="SM00131">
    <property type="entry name" value="KU"/>
    <property type="match status" value="1"/>
</dbReference>
<dbReference type="PANTHER" id="PTHR10083">
    <property type="entry name" value="KUNITZ-TYPE PROTEASE INHIBITOR-RELATED"/>
    <property type="match status" value="1"/>
</dbReference>
<dbReference type="InterPro" id="IPR036880">
    <property type="entry name" value="Kunitz_BPTI_sf"/>
</dbReference>
<dbReference type="EMBL" id="BDGG01000015">
    <property type="protein sequence ID" value="GAV07345.1"/>
    <property type="molecule type" value="Genomic_DNA"/>
</dbReference>
<feature type="chain" id="PRO_5008899087" description="BPTI/Kunitz inhibitor domain-containing protein" evidence="5">
    <location>
        <begin position="30"/>
        <end position="265"/>
    </location>
</feature>
<keyword evidence="2" id="KW-0722">Serine protease inhibitor</keyword>